<dbReference type="InterPro" id="IPR011856">
    <property type="entry name" value="tRNA_endonuc-like_dom_sf"/>
</dbReference>
<sequence>MNEWGNETQVVAAIKRRLLERWPGSWILKTAGGPYQEPGVPDLVVCVQGRFVALEVKHRKPGESDRHARGRATVQQAEQIRRIWKAGGVADVVLTPDEAEQVVRVALNGQEQGK</sequence>
<organism evidence="1">
    <name type="scientific">Siphoviridae sp. ctZF426</name>
    <dbReference type="NCBI Taxonomy" id="2827580"/>
    <lineage>
        <taxon>Viruses</taxon>
        <taxon>Duplodnaviria</taxon>
        <taxon>Heunggongvirae</taxon>
        <taxon>Uroviricota</taxon>
        <taxon>Caudoviricetes</taxon>
    </lineage>
</organism>
<dbReference type="Gene3D" id="3.40.1350.10">
    <property type="match status" value="1"/>
</dbReference>
<dbReference type="SUPFAM" id="SSF52980">
    <property type="entry name" value="Restriction endonuclease-like"/>
    <property type="match status" value="1"/>
</dbReference>
<dbReference type="InterPro" id="IPR011335">
    <property type="entry name" value="Restrct_endonuc-II-like"/>
</dbReference>
<dbReference type="EMBL" id="BK057799">
    <property type="protein sequence ID" value="DAE92364.1"/>
    <property type="molecule type" value="Genomic_DNA"/>
</dbReference>
<dbReference type="GO" id="GO:0003676">
    <property type="term" value="F:nucleic acid binding"/>
    <property type="evidence" value="ECO:0007669"/>
    <property type="project" value="InterPro"/>
</dbReference>
<proteinExistence type="predicted"/>
<accession>A0A8S5RT73</accession>
<evidence type="ECO:0000313" key="1">
    <source>
        <dbReference type="EMBL" id="DAE92364.1"/>
    </source>
</evidence>
<name>A0A8S5RT73_9CAUD</name>
<protein>
    <submittedName>
        <fullName evidence="1">Nuclease</fullName>
    </submittedName>
</protein>
<reference evidence="1" key="1">
    <citation type="journal article" date="2021" name="Proc. Natl. Acad. Sci. U.S.A.">
        <title>A Catalog of Tens of Thousands of Viruses from Human Metagenomes Reveals Hidden Associations with Chronic Diseases.</title>
        <authorList>
            <person name="Tisza M.J."/>
            <person name="Buck C.B."/>
        </authorList>
    </citation>
    <scope>NUCLEOTIDE SEQUENCE</scope>
    <source>
        <strain evidence="1">CtZF426</strain>
    </source>
</reference>